<proteinExistence type="inferred from homology"/>
<comment type="caution">
    <text evidence="2">The sequence shown here is derived from an EMBL/GenBank/DDBJ whole genome shotgun (WGS) entry which is preliminary data.</text>
</comment>
<evidence type="ECO:0000313" key="2">
    <source>
        <dbReference type="EMBL" id="MFD1535824.1"/>
    </source>
</evidence>
<evidence type="ECO:0000313" key="3">
    <source>
        <dbReference type="Proteomes" id="UP001597097"/>
    </source>
</evidence>
<accession>A0ABW4FZM8</accession>
<dbReference type="PANTHER" id="PTHR18964:SF149">
    <property type="entry name" value="BIFUNCTIONAL UDP-N-ACETYLGLUCOSAMINE 2-EPIMERASE_N-ACETYLMANNOSAMINE KINASE"/>
    <property type="match status" value="1"/>
</dbReference>
<comment type="similarity">
    <text evidence="1">Belongs to the ROK (NagC/XylR) family.</text>
</comment>
<dbReference type="PANTHER" id="PTHR18964">
    <property type="entry name" value="ROK (REPRESSOR, ORF, KINASE) FAMILY"/>
    <property type="match status" value="1"/>
</dbReference>
<organism evidence="2 3">
    <name type="scientific">Nonomuraea guangzhouensis</name>
    <dbReference type="NCBI Taxonomy" id="1291555"/>
    <lineage>
        <taxon>Bacteria</taxon>
        <taxon>Bacillati</taxon>
        <taxon>Actinomycetota</taxon>
        <taxon>Actinomycetes</taxon>
        <taxon>Streptosporangiales</taxon>
        <taxon>Streptosporangiaceae</taxon>
        <taxon>Nonomuraea</taxon>
    </lineage>
</organism>
<keyword evidence="3" id="KW-1185">Reference proteome</keyword>
<dbReference type="Proteomes" id="UP001597097">
    <property type="component" value="Unassembled WGS sequence"/>
</dbReference>
<dbReference type="RefSeq" id="WP_219532721.1">
    <property type="nucleotide sequence ID" value="NZ_JAHKRM010000015.1"/>
</dbReference>
<name>A0ABW4FZM8_9ACTN</name>
<dbReference type="Pfam" id="PF00480">
    <property type="entry name" value="ROK"/>
    <property type="match status" value="1"/>
</dbReference>
<dbReference type="EMBL" id="JBHUCM010000004">
    <property type="protein sequence ID" value="MFD1535824.1"/>
    <property type="molecule type" value="Genomic_DNA"/>
</dbReference>
<gene>
    <name evidence="2" type="ORF">ACFSJ0_02195</name>
</gene>
<sequence length="387" mass="40560">MEQRGGSPQLLRRINDRAALLALLDRGPLTRLELESHIGLSKPATADLLLRLEESGHVRRAGLREGGKGPRAQRWAVNGALAYVAAVDLTPRTLDIAVSDICGEIVAEHRYRPVDEADLEVDDLCRAVSVAAAEVGLTTGQLHRVVVGVPGSVDARTGHLHFAPHLPPWQGFDVLERLSGSLDTSVAVENDVNLVALDEMAVGQAVGVDDFVLIWMGRGIGAAVVSGGRLLRGSSGGAGEIDWMPCPSTGVTGGRRIGDVLGTRAVMELAHAHGLPGDDLEKLLAEDLGTDPVARSAFLRDLARRVALAVAGVVSVVDPALVVLTGDIGRAGGSVLCGLVTEELAELVLPRPKIQPSLLTGNPVRSGALRLALAAAREEVFTVIPTP</sequence>
<dbReference type="InterPro" id="IPR000600">
    <property type="entry name" value="ROK"/>
</dbReference>
<evidence type="ECO:0000256" key="1">
    <source>
        <dbReference type="ARBA" id="ARBA00006479"/>
    </source>
</evidence>
<protein>
    <submittedName>
        <fullName evidence="2">ROK family protein</fullName>
    </submittedName>
</protein>
<reference evidence="3" key="1">
    <citation type="journal article" date="2019" name="Int. J. Syst. Evol. Microbiol.">
        <title>The Global Catalogue of Microorganisms (GCM) 10K type strain sequencing project: providing services to taxonomists for standard genome sequencing and annotation.</title>
        <authorList>
            <consortium name="The Broad Institute Genomics Platform"/>
            <consortium name="The Broad Institute Genome Sequencing Center for Infectious Disease"/>
            <person name="Wu L."/>
            <person name="Ma J."/>
        </authorList>
    </citation>
    <scope>NUCLEOTIDE SEQUENCE [LARGE SCALE GENOMIC DNA]</scope>
    <source>
        <strain evidence="3">CGMCC 1.15399</strain>
    </source>
</reference>